<name>A0A919XZ93_9BACL</name>
<proteinExistence type="predicted"/>
<evidence type="ECO:0008006" key="3">
    <source>
        <dbReference type="Google" id="ProtNLM"/>
    </source>
</evidence>
<gene>
    <name evidence="1" type="ORF">J41TS12_39410</name>
</gene>
<evidence type="ECO:0000313" key="1">
    <source>
        <dbReference type="EMBL" id="GIO39080.1"/>
    </source>
</evidence>
<dbReference type="AlphaFoldDB" id="A0A919XZ93"/>
<keyword evidence="2" id="KW-1185">Reference proteome</keyword>
<dbReference type="Proteomes" id="UP000681162">
    <property type="component" value="Unassembled WGS sequence"/>
</dbReference>
<dbReference type="EMBL" id="BORR01000017">
    <property type="protein sequence ID" value="GIO39080.1"/>
    <property type="molecule type" value="Genomic_DNA"/>
</dbReference>
<accession>A0A919XZ93</accession>
<dbReference type="RefSeq" id="WP_212942020.1">
    <property type="nucleotide sequence ID" value="NZ_BORR01000017.1"/>
</dbReference>
<dbReference type="InterPro" id="IPR009734">
    <property type="entry name" value="Myoviridae_GpU"/>
</dbReference>
<evidence type="ECO:0000313" key="2">
    <source>
        <dbReference type="Proteomes" id="UP000681162"/>
    </source>
</evidence>
<sequence>MNQIGSLGSIVFAVTPDTIRTFTEFTRTSASRWANHEVLGKKPVSQFIGPGLDTVSFTVHLDVRYGINPRKELDALVELERSGKAMPLIIGGKGIGVNKFKIISLEQPWTEIDNKGNLLKASAAITLEEYV</sequence>
<reference evidence="1 2" key="1">
    <citation type="submission" date="2021-03" db="EMBL/GenBank/DDBJ databases">
        <title>Antimicrobial resistance genes in bacteria isolated from Japanese honey, and their potential for conferring macrolide and lincosamide resistance in the American foulbrood pathogen Paenibacillus larvae.</title>
        <authorList>
            <person name="Okamoto M."/>
            <person name="Kumagai M."/>
            <person name="Kanamori H."/>
            <person name="Takamatsu D."/>
        </authorList>
    </citation>
    <scope>NUCLEOTIDE SEQUENCE [LARGE SCALE GENOMIC DNA]</scope>
    <source>
        <strain evidence="1 2">J41TS12</strain>
    </source>
</reference>
<protein>
    <recommendedName>
        <fullName evidence="3">Phage tail protein</fullName>
    </recommendedName>
</protein>
<comment type="caution">
    <text evidence="1">The sequence shown here is derived from an EMBL/GenBank/DDBJ whole genome shotgun (WGS) entry which is preliminary data.</text>
</comment>
<organism evidence="1 2">
    <name type="scientific">Paenibacillus antibioticophila</name>
    <dbReference type="NCBI Taxonomy" id="1274374"/>
    <lineage>
        <taxon>Bacteria</taxon>
        <taxon>Bacillati</taxon>
        <taxon>Bacillota</taxon>
        <taxon>Bacilli</taxon>
        <taxon>Bacillales</taxon>
        <taxon>Paenibacillaceae</taxon>
        <taxon>Paenibacillus</taxon>
    </lineage>
</organism>
<dbReference type="Pfam" id="PF06995">
    <property type="entry name" value="Phage_P2_GpU"/>
    <property type="match status" value="1"/>
</dbReference>